<dbReference type="GO" id="GO:0005737">
    <property type="term" value="C:cytoplasm"/>
    <property type="evidence" value="ECO:0007669"/>
    <property type="project" value="TreeGrafter"/>
</dbReference>
<feature type="compositionally biased region" description="Basic residues" evidence="11">
    <location>
        <begin position="1208"/>
        <end position="1223"/>
    </location>
</feature>
<comment type="subcellular location">
    <subcellularLocation>
        <location evidence="1">Target cell membrane</location>
    </subcellularLocation>
</comment>
<dbReference type="PANTHER" id="PTHR24168:SF21">
    <property type="entry name" value="KANK, ISOFORM D"/>
    <property type="match status" value="1"/>
</dbReference>
<evidence type="ECO:0000256" key="8">
    <source>
        <dbReference type="ARBA" id="ARBA00023054"/>
    </source>
</evidence>
<feature type="region of interest" description="Disordered" evidence="11">
    <location>
        <begin position="738"/>
        <end position="761"/>
    </location>
</feature>
<feature type="region of interest" description="Disordered" evidence="11">
    <location>
        <begin position="266"/>
        <end position="296"/>
    </location>
</feature>
<keyword evidence="9" id="KW-0472">Membrane</keyword>
<dbReference type="Pfam" id="PF12075">
    <property type="entry name" value="KN_motif"/>
    <property type="match status" value="1"/>
</dbReference>
<dbReference type="PANTHER" id="PTHR24168">
    <property type="entry name" value="KN MOTIF AND ANKYRIN REPEAT DOMAIN-CONTAINING"/>
    <property type="match status" value="1"/>
</dbReference>
<keyword evidence="6" id="KW-0800">Toxin</keyword>
<evidence type="ECO:0000256" key="1">
    <source>
        <dbReference type="ARBA" id="ARBA00004175"/>
    </source>
</evidence>
<dbReference type="GO" id="GO:0006887">
    <property type="term" value="P:exocytosis"/>
    <property type="evidence" value="ECO:0007669"/>
    <property type="project" value="UniProtKB-KW"/>
</dbReference>
<feature type="compositionally biased region" description="Low complexity" evidence="11">
    <location>
        <begin position="1805"/>
        <end position="1818"/>
    </location>
</feature>
<dbReference type="SMART" id="SM00248">
    <property type="entry name" value="ANK"/>
    <property type="match status" value="5"/>
</dbReference>
<dbReference type="PROSITE" id="PS50088">
    <property type="entry name" value="ANK_REPEAT"/>
    <property type="match status" value="3"/>
</dbReference>
<feature type="region of interest" description="Disordered" evidence="11">
    <location>
        <begin position="532"/>
        <end position="614"/>
    </location>
</feature>
<dbReference type="PROSITE" id="PS50297">
    <property type="entry name" value="ANK_REP_REGION"/>
    <property type="match status" value="3"/>
</dbReference>
<evidence type="ECO:0000256" key="4">
    <source>
        <dbReference type="ARBA" id="ARBA00022553"/>
    </source>
</evidence>
<evidence type="ECO:0000256" key="7">
    <source>
        <dbReference type="ARBA" id="ARBA00023043"/>
    </source>
</evidence>
<dbReference type="FunFam" id="1.25.40.20:FF:000017">
    <property type="entry name" value="KN motif and ankyrin repeat domain-containing protein 1"/>
    <property type="match status" value="1"/>
</dbReference>
<feature type="compositionally biased region" description="Polar residues" evidence="11">
    <location>
        <begin position="575"/>
        <end position="585"/>
    </location>
</feature>
<organism evidence="12 13">
    <name type="scientific">Varroa destructor</name>
    <name type="common">Honeybee mite</name>
    <dbReference type="NCBI Taxonomy" id="109461"/>
    <lineage>
        <taxon>Eukaryota</taxon>
        <taxon>Metazoa</taxon>
        <taxon>Ecdysozoa</taxon>
        <taxon>Arthropoda</taxon>
        <taxon>Chelicerata</taxon>
        <taxon>Arachnida</taxon>
        <taxon>Acari</taxon>
        <taxon>Parasitiformes</taxon>
        <taxon>Mesostigmata</taxon>
        <taxon>Gamasina</taxon>
        <taxon>Dermanyssoidea</taxon>
        <taxon>Varroidae</taxon>
        <taxon>Varroa</taxon>
    </lineage>
</organism>
<dbReference type="InterPro" id="IPR036770">
    <property type="entry name" value="Ankyrin_rpt-contain_sf"/>
</dbReference>
<dbReference type="SUPFAM" id="SSF48403">
    <property type="entry name" value="Ankyrin repeat"/>
    <property type="match status" value="1"/>
</dbReference>
<feature type="region of interest" description="Disordered" evidence="11">
    <location>
        <begin position="1751"/>
        <end position="1818"/>
    </location>
</feature>
<dbReference type="GO" id="GO:0044218">
    <property type="term" value="C:other organism cell membrane"/>
    <property type="evidence" value="ECO:0007669"/>
    <property type="project" value="UniProtKB-KW"/>
</dbReference>
<dbReference type="InterPro" id="IPR021939">
    <property type="entry name" value="KN_motif"/>
</dbReference>
<proteinExistence type="predicted"/>
<feature type="region of interest" description="Disordered" evidence="11">
    <location>
        <begin position="871"/>
        <end position="907"/>
    </location>
</feature>
<feature type="compositionally biased region" description="Basic and acidic residues" evidence="11">
    <location>
        <begin position="532"/>
        <end position="541"/>
    </location>
</feature>
<dbReference type="InParanoid" id="A0A7M7K1P2"/>
<dbReference type="InterPro" id="IPR002110">
    <property type="entry name" value="Ankyrin_rpt"/>
</dbReference>
<dbReference type="RefSeq" id="XP_022660112.1">
    <property type="nucleotide sequence ID" value="XM_022804377.1"/>
</dbReference>
<keyword evidence="13" id="KW-1185">Reference proteome</keyword>
<feature type="repeat" description="ANK" evidence="10">
    <location>
        <begin position="1657"/>
        <end position="1689"/>
    </location>
</feature>
<dbReference type="GO" id="GO:0030837">
    <property type="term" value="P:negative regulation of actin filament polymerization"/>
    <property type="evidence" value="ECO:0007669"/>
    <property type="project" value="InterPro"/>
</dbReference>
<evidence type="ECO:0000256" key="3">
    <source>
        <dbReference type="ARBA" id="ARBA00022537"/>
    </source>
</evidence>
<dbReference type="Pfam" id="PF12796">
    <property type="entry name" value="Ank_2"/>
    <property type="match status" value="2"/>
</dbReference>
<keyword evidence="6" id="KW-0528">Neurotoxin</keyword>
<reference evidence="12" key="1">
    <citation type="submission" date="2021-01" db="UniProtKB">
        <authorList>
            <consortium name="EnsemblMetazoa"/>
        </authorList>
    </citation>
    <scope>IDENTIFICATION</scope>
</reference>
<keyword evidence="6" id="KW-0638">Presynaptic neurotoxin</keyword>
<keyword evidence="8" id="KW-0175">Coiled coil</keyword>
<keyword evidence="3" id="KW-1052">Target cell membrane</keyword>
<feature type="region of interest" description="Disordered" evidence="11">
    <location>
        <begin position="950"/>
        <end position="969"/>
    </location>
</feature>
<evidence type="ECO:0000256" key="2">
    <source>
        <dbReference type="ARBA" id="ARBA00022483"/>
    </source>
</evidence>
<feature type="compositionally biased region" description="Low complexity" evidence="11">
    <location>
        <begin position="391"/>
        <end position="404"/>
    </location>
</feature>
<dbReference type="Gene3D" id="1.25.40.20">
    <property type="entry name" value="Ankyrin repeat-containing domain"/>
    <property type="match status" value="1"/>
</dbReference>
<feature type="compositionally biased region" description="Polar residues" evidence="11">
    <location>
        <begin position="405"/>
        <end position="419"/>
    </location>
</feature>
<name>A0A7M7K1P2_VARDE</name>
<evidence type="ECO:0000256" key="10">
    <source>
        <dbReference type="PROSITE-ProRule" id="PRU00023"/>
    </source>
</evidence>
<dbReference type="KEGG" id="vde:111249912"/>
<evidence type="ECO:0000313" key="13">
    <source>
        <dbReference type="Proteomes" id="UP000594260"/>
    </source>
</evidence>
<dbReference type="FunCoup" id="A0A7M7K1P2">
    <property type="interactions" value="65"/>
</dbReference>
<keyword evidence="9" id="KW-1053">Target membrane</keyword>
<feature type="compositionally biased region" description="Basic and acidic residues" evidence="11">
    <location>
        <begin position="960"/>
        <end position="969"/>
    </location>
</feature>
<feature type="repeat" description="ANK" evidence="10">
    <location>
        <begin position="1583"/>
        <end position="1616"/>
    </location>
</feature>
<feature type="region of interest" description="Disordered" evidence="11">
    <location>
        <begin position="1389"/>
        <end position="1420"/>
    </location>
</feature>
<dbReference type="PRINTS" id="PR01415">
    <property type="entry name" value="ANKYRIN"/>
</dbReference>
<dbReference type="GeneID" id="111249912"/>
<protein>
    <submittedName>
        <fullName evidence="12">Uncharacterized protein</fullName>
    </submittedName>
</protein>
<dbReference type="Proteomes" id="UP000594260">
    <property type="component" value="Unplaced"/>
</dbReference>
<feature type="region of interest" description="Disordered" evidence="11">
    <location>
        <begin position="650"/>
        <end position="674"/>
    </location>
</feature>
<dbReference type="GO" id="GO:0044231">
    <property type="term" value="C:host cell presynaptic membrane"/>
    <property type="evidence" value="ECO:0007669"/>
    <property type="project" value="UniProtKB-KW"/>
</dbReference>
<feature type="region of interest" description="Disordered" evidence="11">
    <location>
        <begin position="370"/>
        <end position="419"/>
    </location>
</feature>
<feature type="compositionally biased region" description="Pro residues" evidence="11">
    <location>
        <begin position="1771"/>
        <end position="1799"/>
    </location>
</feature>
<evidence type="ECO:0000313" key="12">
    <source>
        <dbReference type="EnsemblMetazoa" id="XP_022660112"/>
    </source>
</evidence>
<sequence>MHRYRHGRRRLRKRTHNRRNLLEVVKGALPCVACSLKTGRATEYRTGYSRLGGTLKEKSYLPEMAPIESPVAPPTFGSFGRSTGSRLRATSLARFHRFSNGCQTWTPGMFARCGDGTCDCCPYGYHIDLDFVRFCESLKDTAGYQSYLEHLQALKRGKREQRKALEEVYACPQLLFHPRTSSPSAKDHAGSTSDVEMAKRQQLLLQHRHQQNEPHFSFNKRTRPPIPFWWLCDVASPAAGQKSPCEDPEQDLSSLTDVIQDFEGTLHSSYEDNPDTTGKTDRTGKAMCPRKGAPQRYREGSLEPILLEKRLPPDGGDSISELKLNTKLTEEQCRRHVYSEEEQRKAEQLLDMIFGDGKLVEEIEVDDADYKDGGHRRKSARNADVSKQRSDSVSSSESINTISSLNYPTSSKSSASRQLEATMASLNPAGSEFAERSVSFAASKDLDSPLKTLGDLVGSDRSASWLAPYGSTRVTIDRAVLAKIRDQLSACLVKMRDLELQAKSVPVLQVKMSVLKEEKRLLKLQLKAKNNLRDGKADPGAHEPPLSSRTGMSAAGSLLSVASTSRSHPGDESSRSQSRLPTTADTIHPPPPRPSMSVQSPVGSRGPLLPKLEPLKVEELPSSTSAMSPIRPSKLEALETGVARVMRGRRSVAGGGPDETEADWSGVHESATGTSLKDELWRETMQEPKYKSDQKGISGRASNKILGDYLAKASVNPEPLIIPGYYHHTGINCCTETQSRSTPMEGAQRRTAEPESVSPLPVPLREDRAESQMKTLCDECQKDSIRLRKDPRTSATQTTAVTPRDCVECVERRKRQLRSTAVNTDVRPITPEPLRKSAKEAFILDICDGTPFTPKSTSFCAECDRRRSVRSYSVGSATETPRTRDSSCDPLPELKPVFKKTPPTPPPKPAAFTRGVAVQCSTSITVSQAVQVTPERVRTRHVGAQSDWRACQRAQGTQTRRTENERSKKLDTNSVASGDYDVRHAVCDSCAHRRLRSIGTGDVAVYDTCCNRCAVFSKCDGAVQCELLTSEASDGSVSRANHRGIQKIEMKDQEVLTDDSYCDEITELIAIPCERCDVERRDFGFGDEDVFAAETRLQVVPRALIATEEVGVMTDHSIIEPLSFPPAAAAAPGGVAAAATTAAGGTALSRTSSASSMSHLTGNVRLCDKCSCAIESVAKDFIDQNLDHLVAEVTNDPPVPTLQSRIPKLSHSRGSRAPPRRTKPAPFDSVSRSLRRDVTPSASTAAPLSIGSLDDQPILANQTPSIIPGSMERLPGEKGTSDGFDSDHCLSWDSSYIYSGDSCSGDTEEDEDEFVSVGRIICHFPLPLQHPATLLCRTDERDAVQVTTSQYTAATDNGTLVHCPFLAVDPAGSLVLCGTSGSASSSGCTGSGSSVIGHWEQQEQQQKQESPTCTNSGTAVDGDCPQGPGAACPAAETLHESAVPEMTALESPQHVYVPPGIIQVSTAATACTGWPVKTSNDDKVKRSSCELNDTTPSTATIPAWHTLTREMESACLILNEYLQRPEKSDPNKLKAAMSRIQTEWFGVTSGPETDPAHVQEILEELDKISNHLLHRVINMADNNGNTALHYAVSHGNFTVVTRLLDSRATDVNKQNRAGYTPVMLAALASLGTNEATQRAIVHRLFQMGDVNSKASQNGQTALMLAASHGRADMVKALLETGADPNTQDNDGSTALMCAAEHGYIDVVRMLLANPDVEINIADHDGQTALSIAMEAGHKDTALLIYASSNFSRGSSPYSSLRGRKSRISPRATPPPSRPSRTPPPPGPSRPSRTPPPPSPSRSRKGSTSSVSSFSRAWF</sequence>
<keyword evidence="4" id="KW-0597">Phosphoprotein</keyword>
<accession>A0A7M7K1P2</accession>
<keyword evidence="5" id="KW-0677">Repeat</keyword>
<dbReference type="EnsemblMetazoa" id="XM_022804377">
    <property type="protein sequence ID" value="XP_022660112"/>
    <property type="gene ID" value="LOC111249912"/>
</dbReference>
<dbReference type="OrthoDB" id="5406014at2759"/>
<feature type="repeat" description="ANK" evidence="10">
    <location>
        <begin position="1690"/>
        <end position="1723"/>
    </location>
</feature>
<evidence type="ECO:0000256" key="5">
    <source>
        <dbReference type="ARBA" id="ARBA00022737"/>
    </source>
</evidence>
<keyword evidence="7 10" id="KW-0040">ANK repeat</keyword>
<keyword evidence="2" id="KW-0268">Exocytosis</keyword>
<feature type="region of interest" description="Disordered" evidence="11">
    <location>
        <begin position="1194"/>
        <end position="1250"/>
    </location>
</feature>
<evidence type="ECO:0000256" key="11">
    <source>
        <dbReference type="SAM" id="MobiDB-lite"/>
    </source>
</evidence>
<dbReference type="InterPro" id="IPR047184">
    <property type="entry name" value="KANK1-4"/>
</dbReference>
<evidence type="ECO:0000256" key="9">
    <source>
        <dbReference type="ARBA" id="ARBA00023298"/>
    </source>
</evidence>
<dbReference type="CTD" id="36668"/>
<evidence type="ECO:0000256" key="6">
    <source>
        <dbReference type="ARBA" id="ARBA00023028"/>
    </source>
</evidence>
<dbReference type="GO" id="GO:0005856">
    <property type="term" value="C:cytoskeleton"/>
    <property type="evidence" value="ECO:0007669"/>
    <property type="project" value="TreeGrafter"/>
</dbReference>